<gene>
    <name evidence="9" type="ORF">ACFYNZ_09860</name>
</gene>
<keyword evidence="6 8" id="KW-1133">Transmembrane helix</keyword>
<sequence>MNTPAPSPQRAGAALSPTAKWPAGFWRQSVPLFAGLVMVAVVAAGAILRFWAPTPLWLDEAQSVAIARMPLHRLPEALRHDGSPPLYYVCLHLWTAALGTGDFAVRSLSGTFSVLALPLFWRWGLLLGGPRLGAVTLLLAAANPWLIRYASEARMYALVVLLVLLLALALRRLRERPGPLNALMTAAPGGLLLLTHYWALFLLAAIGTVATVRWVCRGRQAADAWTPAALALSLVALLPWAPVLLFQIRHTGTPWAAPPAWHSWTDLVGHWSAGDRPVHAPLPLLLWPPLLAGLCLRRDGTGRLTPAGRTRSPIDAVAAVTVLTLALAYAACRILGSAFVPRYSAVVVAPVVLIAASGTTLLPRRARLPSLGALLTAWLAVAALNLSVPRTQAGQIAMVVNRHAAAGDTVVFCPDQLGPPVTRLLHTPAGRLAYPTAQDPAVVDWVDYERRNKSASAGAFATRLLARTSGQARIWLVTHDGYRTYGHQCADLRHALADALGPPRVQVSPLPRIPESATLLEYRSRGLARTPTAG</sequence>
<evidence type="ECO:0000256" key="2">
    <source>
        <dbReference type="ARBA" id="ARBA00022475"/>
    </source>
</evidence>
<feature type="transmembrane region" description="Helical" evidence="8">
    <location>
        <begin position="368"/>
        <end position="388"/>
    </location>
</feature>
<dbReference type="EMBL" id="JBIAFJ010000005">
    <property type="protein sequence ID" value="MFE9169815.1"/>
    <property type="molecule type" value="Genomic_DNA"/>
</dbReference>
<evidence type="ECO:0000256" key="3">
    <source>
        <dbReference type="ARBA" id="ARBA00022676"/>
    </source>
</evidence>
<accession>A0ABW6KSA5</accession>
<feature type="transmembrane region" description="Helical" evidence="8">
    <location>
        <begin position="316"/>
        <end position="336"/>
    </location>
</feature>
<keyword evidence="2" id="KW-1003">Cell membrane</keyword>
<dbReference type="PANTHER" id="PTHR33908">
    <property type="entry name" value="MANNOSYLTRANSFERASE YKCB-RELATED"/>
    <property type="match status" value="1"/>
</dbReference>
<name>A0ABW6KSA5_9ACTN</name>
<reference evidence="9 10" key="1">
    <citation type="submission" date="2024-10" db="EMBL/GenBank/DDBJ databases">
        <title>The Natural Products Discovery Center: Release of the First 8490 Sequenced Strains for Exploring Actinobacteria Biosynthetic Diversity.</title>
        <authorList>
            <person name="Kalkreuter E."/>
            <person name="Kautsar S.A."/>
            <person name="Yang D."/>
            <person name="Bader C.D."/>
            <person name="Teijaro C.N."/>
            <person name="Fluegel L."/>
            <person name="Davis C.M."/>
            <person name="Simpson J.R."/>
            <person name="Lauterbach L."/>
            <person name="Steele A.D."/>
            <person name="Gui C."/>
            <person name="Meng S."/>
            <person name="Li G."/>
            <person name="Viehrig K."/>
            <person name="Ye F."/>
            <person name="Su P."/>
            <person name="Kiefer A.F."/>
            <person name="Nichols A."/>
            <person name="Cepeda A.J."/>
            <person name="Yan W."/>
            <person name="Fan B."/>
            <person name="Jiang Y."/>
            <person name="Adhikari A."/>
            <person name="Zheng C.-J."/>
            <person name="Schuster L."/>
            <person name="Cowan T.M."/>
            <person name="Smanski M.J."/>
            <person name="Chevrette M.G."/>
            <person name="De Carvalho L.P.S."/>
            <person name="Shen B."/>
        </authorList>
    </citation>
    <scope>NUCLEOTIDE SEQUENCE [LARGE SCALE GENOMIC DNA]</scope>
    <source>
        <strain evidence="9 10">NPDC007147</strain>
    </source>
</reference>
<evidence type="ECO:0000256" key="7">
    <source>
        <dbReference type="ARBA" id="ARBA00023136"/>
    </source>
</evidence>
<evidence type="ECO:0000313" key="10">
    <source>
        <dbReference type="Proteomes" id="UP001601197"/>
    </source>
</evidence>
<evidence type="ECO:0000256" key="6">
    <source>
        <dbReference type="ARBA" id="ARBA00022989"/>
    </source>
</evidence>
<evidence type="ECO:0000256" key="1">
    <source>
        <dbReference type="ARBA" id="ARBA00004651"/>
    </source>
</evidence>
<feature type="transmembrane region" description="Helical" evidence="8">
    <location>
        <begin position="153"/>
        <end position="170"/>
    </location>
</feature>
<evidence type="ECO:0000256" key="4">
    <source>
        <dbReference type="ARBA" id="ARBA00022679"/>
    </source>
</evidence>
<feature type="transmembrane region" description="Helical" evidence="8">
    <location>
        <begin position="342"/>
        <end position="361"/>
    </location>
</feature>
<evidence type="ECO:0008006" key="11">
    <source>
        <dbReference type="Google" id="ProtNLM"/>
    </source>
</evidence>
<proteinExistence type="predicted"/>
<keyword evidence="5 8" id="KW-0812">Transmembrane</keyword>
<feature type="transmembrane region" description="Helical" evidence="8">
    <location>
        <begin position="190"/>
        <end position="216"/>
    </location>
</feature>
<keyword evidence="4" id="KW-0808">Transferase</keyword>
<feature type="transmembrane region" description="Helical" evidence="8">
    <location>
        <begin position="30"/>
        <end position="52"/>
    </location>
</feature>
<comment type="subcellular location">
    <subcellularLocation>
        <location evidence="1">Cell membrane</location>
        <topology evidence="1">Multi-pass membrane protein</topology>
    </subcellularLocation>
</comment>
<evidence type="ECO:0000313" key="9">
    <source>
        <dbReference type="EMBL" id="MFE9169815.1"/>
    </source>
</evidence>
<feature type="transmembrane region" description="Helical" evidence="8">
    <location>
        <begin position="228"/>
        <end position="248"/>
    </location>
</feature>
<comment type="caution">
    <text evidence="9">The sequence shown here is derived from an EMBL/GenBank/DDBJ whole genome shotgun (WGS) entry which is preliminary data.</text>
</comment>
<keyword evidence="3" id="KW-0328">Glycosyltransferase</keyword>
<dbReference type="RefSeq" id="WP_388345377.1">
    <property type="nucleotide sequence ID" value="NZ_JBIAFJ010000005.1"/>
</dbReference>
<keyword evidence="10" id="KW-1185">Reference proteome</keyword>
<dbReference type="PANTHER" id="PTHR33908:SF11">
    <property type="entry name" value="MEMBRANE PROTEIN"/>
    <property type="match status" value="1"/>
</dbReference>
<protein>
    <recommendedName>
        <fullName evidence="11">Glycosyltransferase RgtA/B/C/D-like domain-containing protein</fullName>
    </recommendedName>
</protein>
<feature type="transmembrane region" description="Helical" evidence="8">
    <location>
        <begin position="120"/>
        <end position="141"/>
    </location>
</feature>
<organism evidence="9 10">
    <name type="scientific">Streptomyces kebangsaanensis</name>
    <dbReference type="NCBI Taxonomy" id="864058"/>
    <lineage>
        <taxon>Bacteria</taxon>
        <taxon>Bacillati</taxon>
        <taxon>Actinomycetota</taxon>
        <taxon>Actinomycetes</taxon>
        <taxon>Kitasatosporales</taxon>
        <taxon>Streptomycetaceae</taxon>
        <taxon>Streptomyces</taxon>
    </lineage>
</organism>
<evidence type="ECO:0000256" key="5">
    <source>
        <dbReference type="ARBA" id="ARBA00022692"/>
    </source>
</evidence>
<keyword evidence="7 8" id="KW-0472">Membrane</keyword>
<dbReference type="InterPro" id="IPR050297">
    <property type="entry name" value="LipidA_mod_glycosyltrf_83"/>
</dbReference>
<evidence type="ECO:0000256" key="8">
    <source>
        <dbReference type="SAM" id="Phobius"/>
    </source>
</evidence>
<dbReference type="Proteomes" id="UP001601197">
    <property type="component" value="Unassembled WGS sequence"/>
</dbReference>